<feature type="domain" description="CCHC-type" evidence="3">
    <location>
        <begin position="91"/>
        <end position="107"/>
    </location>
</feature>
<evidence type="ECO:0000256" key="1">
    <source>
        <dbReference type="PROSITE-ProRule" id="PRU00047"/>
    </source>
</evidence>
<dbReference type="Gene3D" id="4.10.60.10">
    <property type="entry name" value="Zinc finger, CCHC-type"/>
    <property type="match status" value="1"/>
</dbReference>
<evidence type="ECO:0000256" key="2">
    <source>
        <dbReference type="SAM" id="MobiDB-lite"/>
    </source>
</evidence>
<dbReference type="GO" id="GO:0003676">
    <property type="term" value="F:nucleic acid binding"/>
    <property type="evidence" value="ECO:0007669"/>
    <property type="project" value="InterPro"/>
</dbReference>
<dbReference type="Pfam" id="PF00098">
    <property type="entry name" value="zf-CCHC"/>
    <property type="match status" value="1"/>
</dbReference>
<proteinExistence type="predicted"/>
<dbReference type="InterPro" id="IPR036875">
    <property type="entry name" value="Znf_CCHC_sf"/>
</dbReference>
<feature type="compositionally biased region" description="Basic and acidic residues" evidence="2">
    <location>
        <begin position="64"/>
        <end position="82"/>
    </location>
</feature>
<dbReference type="AlphaFoldDB" id="A0A699L120"/>
<dbReference type="SMART" id="SM00343">
    <property type="entry name" value="ZnF_C2HC"/>
    <property type="match status" value="1"/>
</dbReference>
<evidence type="ECO:0000259" key="3">
    <source>
        <dbReference type="PROSITE" id="PS50158"/>
    </source>
</evidence>
<dbReference type="PROSITE" id="PS50158">
    <property type="entry name" value="ZF_CCHC"/>
    <property type="match status" value="1"/>
</dbReference>
<gene>
    <name evidence="4" type="ORF">Tci_683993</name>
</gene>
<name>A0A699L120_TANCI</name>
<dbReference type="InterPro" id="IPR001878">
    <property type="entry name" value="Znf_CCHC"/>
</dbReference>
<dbReference type="SUPFAM" id="SSF57756">
    <property type="entry name" value="Retrovirus zinc finger-like domains"/>
    <property type="match status" value="1"/>
</dbReference>
<accession>A0A699L120</accession>
<evidence type="ECO:0000313" key="4">
    <source>
        <dbReference type="EMBL" id="GFB12022.1"/>
    </source>
</evidence>
<sequence>HWLLSKQKRAKKEKVVVSSEFEGSDDKLKKITALLAKAFNRKKFYSKPTNNNLRTSSSTSSANKKQEYVKFNDKQEGKKVDEKKRDMSKVKCYNCKKEGHFAKGCKKAKVKDYEYYKIKMLFAKKDKDEQVLLAEDHAWMESNNDLDQEINAKMVFMA</sequence>
<keyword evidence="1" id="KW-0479">Metal-binding</keyword>
<protein>
    <recommendedName>
        <fullName evidence="3">CCHC-type domain-containing protein</fullName>
    </recommendedName>
</protein>
<organism evidence="4">
    <name type="scientific">Tanacetum cinerariifolium</name>
    <name type="common">Dalmatian daisy</name>
    <name type="synonym">Chrysanthemum cinerariifolium</name>
    <dbReference type="NCBI Taxonomy" id="118510"/>
    <lineage>
        <taxon>Eukaryota</taxon>
        <taxon>Viridiplantae</taxon>
        <taxon>Streptophyta</taxon>
        <taxon>Embryophyta</taxon>
        <taxon>Tracheophyta</taxon>
        <taxon>Spermatophyta</taxon>
        <taxon>Magnoliopsida</taxon>
        <taxon>eudicotyledons</taxon>
        <taxon>Gunneridae</taxon>
        <taxon>Pentapetalae</taxon>
        <taxon>asterids</taxon>
        <taxon>campanulids</taxon>
        <taxon>Asterales</taxon>
        <taxon>Asteraceae</taxon>
        <taxon>Asteroideae</taxon>
        <taxon>Anthemideae</taxon>
        <taxon>Anthemidinae</taxon>
        <taxon>Tanacetum</taxon>
    </lineage>
</organism>
<feature type="non-terminal residue" evidence="4">
    <location>
        <position position="1"/>
    </location>
</feature>
<dbReference type="EMBL" id="BKCJ010556389">
    <property type="protein sequence ID" value="GFB12022.1"/>
    <property type="molecule type" value="Genomic_DNA"/>
</dbReference>
<dbReference type="GO" id="GO:0008270">
    <property type="term" value="F:zinc ion binding"/>
    <property type="evidence" value="ECO:0007669"/>
    <property type="project" value="UniProtKB-KW"/>
</dbReference>
<keyword evidence="1" id="KW-0863">Zinc-finger</keyword>
<feature type="region of interest" description="Disordered" evidence="2">
    <location>
        <begin position="46"/>
        <end position="82"/>
    </location>
</feature>
<keyword evidence="1" id="KW-0862">Zinc</keyword>
<comment type="caution">
    <text evidence="4">The sequence shown here is derived from an EMBL/GenBank/DDBJ whole genome shotgun (WGS) entry which is preliminary data.</text>
</comment>
<reference evidence="4" key="1">
    <citation type="journal article" date="2019" name="Sci. Rep.">
        <title>Draft genome of Tanacetum cinerariifolium, the natural source of mosquito coil.</title>
        <authorList>
            <person name="Yamashiro T."/>
            <person name="Shiraishi A."/>
            <person name="Satake H."/>
            <person name="Nakayama K."/>
        </authorList>
    </citation>
    <scope>NUCLEOTIDE SEQUENCE</scope>
</reference>